<organism evidence="2 3">
    <name type="scientific">Colocasia esculenta</name>
    <name type="common">Wild taro</name>
    <name type="synonym">Arum esculentum</name>
    <dbReference type="NCBI Taxonomy" id="4460"/>
    <lineage>
        <taxon>Eukaryota</taxon>
        <taxon>Viridiplantae</taxon>
        <taxon>Streptophyta</taxon>
        <taxon>Embryophyta</taxon>
        <taxon>Tracheophyta</taxon>
        <taxon>Spermatophyta</taxon>
        <taxon>Magnoliopsida</taxon>
        <taxon>Liliopsida</taxon>
        <taxon>Araceae</taxon>
        <taxon>Aroideae</taxon>
        <taxon>Colocasieae</taxon>
        <taxon>Colocasia</taxon>
    </lineage>
</organism>
<accession>A0A843XN98</accession>
<comment type="caution">
    <text evidence="2">The sequence shown here is derived from an EMBL/GenBank/DDBJ whole genome shotgun (WGS) entry which is preliminary data.</text>
</comment>
<sequence length="66" mass="7206">MEVATLTASHPRKGEYNSSFNAHSSNNNSPIKAVEAVTTREPDPRPTPRTRFSRSPPTDQGDPEGL</sequence>
<feature type="region of interest" description="Disordered" evidence="1">
    <location>
        <begin position="1"/>
        <end position="66"/>
    </location>
</feature>
<protein>
    <submittedName>
        <fullName evidence="2">Uncharacterized protein</fullName>
    </submittedName>
</protein>
<evidence type="ECO:0000313" key="3">
    <source>
        <dbReference type="Proteomes" id="UP000652761"/>
    </source>
</evidence>
<dbReference type="AlphaFoldDB" id="A0A843XN98"/>
<dbReference type="Proteomes" id="UP000652761">
    <property type="component" value="Unassembled WGS sequence"/>
</dbReference>
<name>A0A843XN98_COLES</name>
<gene>
    <name evidence="2" type="ORF">Taro_053591</name>
</gene>
<feature type="compositionally biased region" description="Low complexity" evidence="1">
    <location>
        <begin position="49"/>
        <end position="59"/>
    </location>
</feature>
<dbReference type="EMBL" id="NMUH01009944">
    <property type="protein sequence ID" value="MQM20570.1"/>
    <property type="molecule type" value="Genomic_DNA"/>
</dbReference>
<evidence type="ECO:0000313" key="2">
    <source>
        <dbReference type="EMBL" id="MQM20570.1"/>
    </source>
</evidence>
<keyword evidence="3" id="KW-1185">Reference proteome</keyword>
<feature type="compositionally biased region" description="Low complexity" evidence="1">
    <location>
        <begin position="17"/>
        <end position="29"/>
    </location>
</feature>
<evidence type="ECO:0000256" key="1">
    <source>
        <dbReference type="SAM" id="MobiDB-lite"/>
    </source>
</evidence>
<reference evidence="2" key="1">
    <citation type="submission" date="2017-07" db="EMBL/GenBank/DDBJ databases">
        <title>Taro Niue Genome Assembly and Annotation.</title>
        <authorList>
            <person name="Atibalentja N."/>
            <person name="Keating K."/>
            <person name="Fields C.J."/>
        </authorList>
    </citation>
    <scope>NUCLEOTIDE SEQUENCE</scope>
    <source>
        <strain evidence="2">Niue_2</strain>
        <tissue evidence="2">Leaf</tissue>
    </source>
</reference>
<proteinExistence type="predicted"/>